<proteinExistence type="predicted"/>
<feature type="non-terminal residue" evidence="1">
    <location>
        <position position="70"/>
    </location>
</feature>
<comment type="caution">
    <text evidence="1">The sequence shown here is derived from an EMBL/GenBank/DDBJ whole genome shotgun (WGS) entry which is preliminary data.</text>
</comment>
<accession>X0WMY8</accession>
<dbReference type="AlphaFoldDB" id="X0WMY8"/>
<protein>
    <submittedName>
        <fullName evidence="1">Uncharacterized protein</fullName>
    </submittedName>
</protein>
<sequence>MNLQEVIKEAQKDLRRKNPPKTIEVPEWVRGSLMNVRRDALPSAHSQSYYKYIKNELGLEPEDYGIFFTM</sequence>
<evidence type="ECO:0000313" key="1">
    <source>
        <dbReference type="EMBL" id="GAG14061.1"/>
    </source>
</evidence>
<dbReference type="EMBL" id="BARS01038782">
    <property type="protein sequence ID" value="GAG14061.1"/>
    <property type="molecule type" value="Genomic_DNA"/>
</dbReference>
<reference evidence="1" key="1">
    <citation type="journal article" date="2014" name="Front. Microbiol.">
        <title>High frequency of phylogenetically diverse reductive dehalogenase-homologous genes in deep subseafloor sedimentary metagenomes.</title>
        <authorList>
            <person name="Kawai M."/>
            <person name="Futagami T."/>
            <person name="Toyoda A."/>
            <person name="Takaki Y."/>
            <person name="Nishi S."/>
            <person name="Hori S."/>
            <person name="Arai W."/>
            <person name="Tsubouchi T."/>
            <person name="Morono Y."/>
            <person name="Uchiyama I."/>
            <person name="Ito T."/>
            <person name="Fujiyama A."/>
            <person name="Inagaki F."/>
            <person name="Takami H."/>
        </authorList>
    </citation>
    <scope>NUCLEOTIDE SEQUENCE</scope>
    <source>
        <strain evidence="1">Expedition CK06-06</strain>
    </source>
</reference>
<organism evidence="1">
    <name type="scientific">marine sediment metagenome</name>
    <dbReference type="NCBI Taxonomy" id="412755"/>
    <lineage>
        <taxon>unclassified sequences</taxon>
        <taxon>metagenomes</taxon>
        <taxon>ecological metagenomes</taxon>
    </lineage>
</organism>
<gene>
    <name evidence="1" type="ORF">S01H1_59293</name>
</gene>
<name>X0WMY8_9ZZZZ</name>